<feature type="transmembrane region" description="Helical" evidence="1">
    <location>
        <begin position="80"/>
        <end position="105"/>
    </location>
</feature>
<sequence length="117" mass="13207">MIFLIILISSFISSFFLPWWTSCIIAFFTAFLIGKTEKQAFWSGFFSQALVWLILIIISSLPNQFALAGRVSSLFHLPHWSFLVLLTILLGGVAGGLPSLSGFLIRQWIKKVYFTNS</sequence>
<keyword evidence="1" id="KW-0812">Transmembrane</keyword>
<feature type="transmembrane region" description="Helical" evidence="1">
    <location>
        <begin position="40"/>
        <end position="60"/>
    </location>
</feature>
<gene>
    <name evidence="2" type="ORF">LX99_05105</name>
</gene>
<protein>
    <submittedName>
        <fullName evidence="2">Uncharacterized protein</fullName>
    </submittedName>
</protein>
<dbReference type="Proteomes" id="UP000245678">
    <property type="component" value="Unassembled WGS sequence"/>
</dbReference>
<evidence type="ECO:0000313" key="2">
    <source>
        <dbReference type="EMBL" id="PWK64059.1"/>
    </source>
</evidence>
<comment type="caution">
    <text evidence="2">The sequence shown here is derived from an EMBL/GenBank/DDBJ whole genome shotgun (WGS) entry which is preliminary data.</text>
</comment>
<feature type="transmembrane region" description="Helical" evidence="1">
    <location>
        <begin position="6"/>
        <end position="33"/>
    </location>
</feature>
<keyword evidence="1" id="KW-0472">Membrane</keyword>
<reference evidence="2 3" key="1">
    <citation type="submission" date="2018-05" db="EMBL/GenBank/DDBJ databases">
        <title>Genomic Encyclopedia of Archaeal and Bacterial Type Strains, Phase II (KMG-II): from individual species to whole genera.</title>
        <authorList>
            <person name="Goeker M."/>
        </authorList>
    </citation>
    <scope>NUCLEOTIDE SEQUENCE [LARGE SCALE GENOMIC DNA]</scope>
    <source>
        <strain evidence="2 3">DSM 19975</strain>
    </source>
</reference>
<evidence type="ECO:0000313" key="3">
    <source>
        <dbReference type="Proteomes" id="UP000245678"/>
    </source>
</evidence>
<name>A0A316GTH6_9SPHI</name>
<organism evidence="2 3">
    <name type="scientific">Mucilaginibacter oryzae</name>
    <dbReference type="NCBI Taxonomy" id="468058"/>
    <lineage>
        <taxon>Bacteria</taxon>
        <taxon>Pseudomonadati</taxon>
        <taxon>Bacteroidota</taxon>
        <taxon>Sphingobacteriia</taxon>
        <taxon>Sphingobacteriales</taxon>
        <taxon>Sphingobacteriaceae</taxon>
        <taxon>Mucilaginibacter</taxon>
    </lineage>
</organism>
<evidence type="ECO:0000256" key="1">
    <source>
        <dbReference type="SAM" id="Phobius"/>
    </source>
</evidence>
<keyword evidence="3" id="KW-1185">Reference proteome</keyword>
<dbReference type="AlphaFoldDB" id="A0A316GTH6"/>
<accession>A0A316GTH6</accession>
<proteinExistence type="predicted"/>
<keyword evidence="1" id="KW-1133">Transmembrane helix</keyword>
<dbReference type="EMBL" id="QGHA01000031">
    <property type="protein sequence ID" value="PWK64059.1"/>
    <property type="molecule type" value="Genomic_DNA"/>
</dbReference>
<dbReference type="RefSeq" id="WP_109611106.1">
    <property type="nucleotide sequence ID" value="NZ_QGHA01000031.1"/>
</dbReference>